<organism evidence="2 3">
    <name type="scientific">Diplocarpon rosae</name>
    <dbReference type="NCBI Taxonomy" id="946125"/>
    <lineage>
        <taxon>Eukaryota</taxon>
        <taxon>Fungi</taxon>
        <taxon>Dikarya</taxon>
        <taxon>Ascomycota</taxon>
        <taxon>Pezizomycotina</taxon>
        <taxon>Leotiomycetes</taxon>
        <taxon>Helotiales</taxon>
        <taxon>Drepanopezizaceae</taxon>
        <taxon>Diplocarpon</taxon>
    </lineage>
</organism>
<dbReference type="Proteomes" id="UP001285354">
    <property type="component" value="Unassembled WGS sequence"/>
</dbReference>
<keyword evidence="1" id="KW-0812">Transmembrane</keyword>
<protein>
    <submittedName>
        <fullName evidence="2">Uncharacterized protein</fullName>
    </submittedName>
</protein>
<keyword evidence="1" id="KW-1133">Transmembrane helix</keyword>
<sequence length="117" mass="12871">MFKEVVSLAIILGFIWNLLYIDHPDTKSYTIAFVGSLAALSPLVLGWICWRESKKGVTFRETLSVRYWREIRSRAPAPDEPDGGARLGVVNASRESLAGDLEAAVDMGKGSGEDMEP</sequence>
<name>A0AAD9T6C7_9HELO</name>
<evidence type="ECO:0000256" key="1">
    <source>
        <dbReference type="SAM" id="Phobius"/>
    </source>
</evidence>
<keyword evidence="3" id="KW-1185">Reference proteome</keyword>
<evidence type="ECO:0000313" key="3">
    <source>
        <dbReference type="Proteomes" id="UP001285354"/>
    </source>
</evidence>
<feature type="transmembrane region" description="Helical" evidence="1">
    <location>
        <begin position="5"/>
        <end position="23"/>
    </location>
</feature>
<gene>
    <name evidence="2" type="ORF">QTJ16_002208</name>
</gene>
<keyword evidence="1" id="KW-0472">Membrane</keyword>
<proteinExistence type="predicted"/>
<dbReference type="EMBL" id="JAUBYV010000002">
    <property type="protein sequence ID" value="KAK2629105.1"/>
    <property type="molecule type" value="Genomic_DNA"/>
</dbReference>
<feature type="transmembrane region" description="Helical" evidence="1">
    <location>
        <begin position="29"/>
        <end position="50"/>
    </location>
</feature>
<evidence type="ECO:0000313" key="2">
    <source>
        <dbReference type="EMBL" id="KAK2629105.1"/>
    </source>
</evidence>
<dbReference type="AlphaFoldDB" id="A0AAD9T6C7"/>
<comment type="caution">
    <text evidence="2">The sequence shown here is derived from an EMBL/GenBank/DDBJ whole genome shotgun (WGS) entry which is preliminary data.</text>
</comment>
<reference evidence="2" key="1">
    <citation type="submission" date="2023-06" db="EMBL/GenBank/DDBJ databases">
        <title>Draft genome of Marssonina rosae.</title>
        <authorList>
            <person name="Cheng Q."/>
        </authorList>
    </citation>
    <scope>NUCLEOTIDE SEQUENCE</scope>
    <source>
        <strain evidence="2">R4</strain>
    </source>
</reference>
<accession>A0AAD9T6C7</accession>